<name>A0A371EYM8_MUCPR</name>
<dbReference type="Proteomes" id="UP000257109">
    <property type="component" value="Unassembled WGS sequence"/>
</dbReference>
<dbReference type="OrthoDB" id="1645289at2759"/>
<dbReference type="PANTHER" id="PTHR11439">
    <property type="entry name" value="GAG-POL-RELATED RETROTRANSPOSON"/>
    <property type="match status" value="1"/>
</dbReference>
<feature type="transmembrane region" description="Helical" evidence="1">
    <location>
        <begin position="12"/>
        <end position="32"/>
    </location>
</feature>
<feature type="transmembrane region" description="Helical" evidence="1">
    <location>
        <begin position="76"/>
        <end position="94"/>
    </location>
</feature>
<protein>
    <recommendedName>
        <fullName evidence="4">Retrovirus-related Pol polyprotein from transposon TNT 1-94</fullName>
    </recommendedName>
</protein>
<reference evidence="2" key="1">
    <citation type="submission" date="2018-05" db="EMBL/GenBank/DDBJ databases">
        <title>Draft genome of Mucuna pruriens seed.</title>
        <authorList>
            <person name="Nnadi N.E."/>
            <person name="Vos R."/>
            <person name="Hasami M.H."/>
            <person name="Devisetty U.K."/>
            <person name="Aguiy J.C."/>
        </authorList>
    </citation>
    <scope>NUCLEOTIDE SEQUENCE [LARGE SCALE GENOMIC DNA]</scope>
    <source>
        <strain evidence="2">JCA_2017</strain>
    </source>
</reference>
<dbReference type="PANTHER" id="PTHR11439:SF467">
    <property type="entry name" value="INTEGRASE CATALYTIC DOMAIN-CONTAINING PROTEIN"/>
    <property type="match status" value="1"/>
</dbReference>
<organism evidence="2 3">
    <name type="scientific">Mucuna pruriens</name>
    <name type="common">Velvet bean</name>
    <name type="synonym">Dolichos pruriens</name>
    <dbReference type="NCBI Taxonomy" id="157652"/>
    <lineage>
        <taxon>Eukaryota</taxon>
        <taxon>Viridiplantae</taxon>
        <taxon>Streptophyta</taxon>
        <taxon>Embryophyta</taxon>
        <taxon>Tracheophyta</taxon>
        <taxon>Spermatophyta</taxon>
        <taxon>Magnoliopsida</taxon>
        <taxon>eudicotyledons</taxon>
        <taxon>Gunneridae</taxon>
        <taxon>Pentapetalae</taxon>
        <taxon>rosids</taxon>
        <taxon>fabids</taxon>
        <taxon>Fabales</taxon>
        <taxon>Fabaceae</taxon>
        <taxon>Papilionoideae</taxon>
        <taxon>50 kb inversion clade</taxon>
        <taxon>NPAAA clade</taxon>
        <taxon>indigoferoid/millettioid clade</taxon>
        <taxon>Phaseoleae</taxon>
        <taxon>Mucuna</taxon>
    </lineage>
</organism>
<keyword evidence="1" id="KW-0472">Membrane</keyword>
<evidence type="ECO:0000313" key="3">
    <source>
        <dbReference type="Proteomes" id="UP000257109"/>
    </source>
</evidence>
<dbReference type="EMBL" id="QJKJ01011458">
    <property type="protein sequence ID" value="RDX71119.1"/>
    <property type="molecule type" value="Genomic_DNA"/>
</dbReference>
<proteinExistence type="predicted"/>
<accession>A0A371EYM8</accession>
<evidence type="ECO:0008006" key="4">
    <source>
        <dbReference type="Google" id="ProtNLM"/>
    </source>
</evidence>
<keyword evidence="1" id="KW-1133">Transmembrane helix</keyword>
<comment type="caution">
    <text evidence="2">The sequence shown here is derived from an EMBL/GenBank/DDBJ whole genome shotgun (WGS) entry which is preliminary data.</text>
</comment>
<gene>
    <name evidence="2" type="ORF">CR513_49573</name>
</gene>
<feature type="non-terminal residue" evidence="2">
    <location>
        <position position="1"/>
    </location>
</feature>
<dbReference type="AlphaFoldDB" id="A0A371EYM8"/>
<keyword evidence="3" id="KW-1185">Reference proteome</keyword>
<evidence type="ECO:0000313" key="2">
    <source>
        <dbReference type="EMBL" id="RDX71119.1"/>
    </source>
</evidence>
<evidence type="ECO:0000256" key="1">
    <source>
        <dbReference type="SAM" id="Phobius"/>
    </source>
</evidence>
<sequence length="107" mass="11787">MKDKPFASALGSLMYAHVCTSPNISFIVGVLGRYQSNPGNDNWIAAKKVMRRVENLEIMGYIDSNLGGCLDDKKSTFGYVFMMAGGACWVIFGLPTMWTKAQYSQAC</sequence>
<keyword evidence="1" id="KW-0812">Transmembrane</keyword>